<name>A0A6S7HD55_PARCT</name>
<dbReference type="PROSITE" id="PS50011">
    <property type="entry name" value="PROTEIN_KINASE_DOM"/>
    <property type="match status" value="1"/>
</dbReference>
<dbReference type="InterPro" id="IPR051744">
    <property type="entry name" value="AP2_assoc_SerThr_kinase"/>
</dbReference>
<evidence type="ECO:0000313" key="2">
    <source>
        <dbReference type="Proteomes" id="UP001152795"/>
    </source>
</evidence>
<dbReference type="Gene3D" id="3.30.200.20">
    <property type="entry name" value="Phosphorylase Kinase, domain 1"/>
    <property type="match status" value="1"/>
</dbReference>
<accession>A0A6S7HD55</accession>
<keyword evidence="1" id="KW-0418">Kinase</keyword>
<dbReference type="GO" id="GO:0004672">
    <property type="term" value="F:protein kinase activity"/>
    <property type="evidence" value="ECO:0007669"/>
    <property type="project" value="InterPro"/>
</dbReference>
<dbReference type="EMBL" id="CACRXK020003988">
    <property type="protein sequence ID" value="CAB4001043.1"/>
    <property type="molecule type" value="Genomic_DNA"/>
</dbReference>
<organism evidence="1 2">
    <name type="scientific">Paramuricea clavata</name>
    <name type="common">Red gorgonian</name>
    <name type="synonym">Violescent sea-whip</name>
    <dbReference type="NCBI Taxonomy" id="317549"/>
    <lineage>
        <taxon>Eukaryota</taxon>
        <taxon>Metazoa</taxon>
        <taxon>Cnidaria</taxon>
        <taxon>Anthozoa</taxon>
        <taxon>Octocorallia</taxon>
        <taxon>Malacalcyonacea</taxon>
        <taxon>Plexauridae</taxon>
        <taxon>Paramuricea</taxon>
    </lineage>
</organism>
<comment type="caution">
    <text evidence="1">The sequence shown here is derived from an EMBL/GenBank/DDBJ whole genome shotgun (WGS) entry which is preliminary data.</text>
</comment>
<gene>
    <name evidence="1" type="ORF">PACLA_8A088198</name>
</gene>
<dbReference type="GO" id="GO:0005524">
    <property type="term" value="F:ATP binding"/>
    <property type="evidence" value="ECO:0007669"/>
    <property type="project" value="InterPro"/>
</dbReference>
<dbReference type="InterPro" id="IPR000719">
    <property type="entry name" value="Prot_kinase_dom"/>
</dbReference>
<dbReference type="AlphaFoldDB" id="A0A6S7HD55"/>
<proteinExistence type="predicted"/>
<dbReference type="OrthoDB" id="2018507at2759"/>
<keyword evidence="2" id="KW-1185">Reference proteome</keyword>
<dbReference type="PANTHER" id="PTHR47907:SF5">
    <property type="entry name" value="AP2 ASSOCIATED KINASE 1"/>
    <property type="match status" value="1"/>
</dbReference>
<dbReference type="InterPro" id="IPR011009">
    <property type="entry name" value="Kinase-like_dom_sf"/>
</dbReference>
<reference evidence="1" key="1">
    <citation type="submission" date="2020-04" db="EMBL/GenBank/DDBJ databases">
        <authorList>
            <person name="Alioto T."/>
            <person name="Alioto T."/>
            <person name="Gomez Garrido J."/>
        </authorList>
    </citation>
    <scope>NUCLEOTIDE SEQUENCE</scope>
    <source>
        <strain evidence="1">A484AB</strain>
    </source>
</reference>
<protein>
    <submittedName>
        <fullName evidence="1">AP2-associated kinase 1-like</fullName>
    </submittedName>
</protein>
<sequence length="110" mass="12401">MKRFLQGFSSAASPYVGKTFRFGRVECTVEDQIAEGGFSLVFVVRASNGSHYALKRISVNNRKDLEVGKQEISIMKKLSSHKNIITYIDSSITEVNSGIFELLILMEYCR</sequence>
<dbReference type="Pfam" id="PF00069">
    <property type="entry name" value="Pkinase"/>
    <property type="match status" value="1"/>
</dbReference>
<dbReference type="PANTHER" id="PTHR47907">
    <property type="entry name" value="PROTEIN KINASE DOMAIN-CONTAINING PROTEIN"/>
    <property type="match status" value="1"/>
</dbReference>
<keyword evidence="1" id="KW-0808">Transferase</keyword>
<dbReference type="SUPFAM" id="SSF56112">
    <property type="entry name" value="Protein kinase-like (PK-like)"/>
    <property type="match status" value="1"/>
</dbReference>
<evidence type="ECO:0000313" key="1">
    <source>
        <dbReference type="EMBL" id="CAB4001043.1"/>
    </source>
</evidence>
<dbReference type="Proteomes" id="UP001152795">
    <property type="component" value="Unassembled WGS sequence"/>
</dbReference>
<feature type="non-terminal residue" evidence="1">
    <location>
        <position position="110"/>
    </location>
</feature>